<dbReference type="EMBL" id="CM000780">
    <property type="protein sequence ID" value="AQK52151.1"/>
    <property type="molecule type" value="Genomic_DNA"/>
</dbReference>
<organism evidence="1">
    <name type="scientific">Zea mays</name>
    <name type="common">Maize</name>
    <dbReference type="NCBI Taxonomy" id="4577"/>
    <lineage>
        <taxon>Eukaryota</taxon>
        <taxon>Viridiplantae</taxon>
        <taxon>Streptophyta</taxon>
        <taxon>Embryophyta</taxon>
        <taxon>Tracheophyta</taxon>
        <taxon>Spermatophyta</taxon>
        <taxon>Magnoliopsida</taxon>
        <taxon>Liliopsida</taxon>
        <taxon>Poales</taxon>
        <taxon>Poaceae</taxon>
        <taxon>PACMAD clade</taxon>
        <taxon>Panicoideae</taxon>
        <taxon>Andropogonodae</taxon>
        <taxon>Andropogoneae</taxon>
        <taxon>Tripsacinae</taxon>
        <taxon>Zea</taxon>
    </lineage>
</organism>
<reference evidence="1" key="1">
    <citation type="submission" date="2015-12" db="EMBL/GenBank/DDBJ databases">
        <title>Update maize B73 reference genome by single molecule sequencing technologies.</title>
        <authorList>
            <consortium name="Maize Genome Sequencing Project"/>
            <person name="Ware D."/>
        </authorList>
    </citation>
    <scope>NUCLEOTIDE SEQUENCE</scope>
    <source>
        <tissue evidence="1">Seedling</tissue>
    </source>
</reference>
<accession>A0A1D6Q0H6</accession>
<name>A0A1D6Q0H6_MAIZE</name>
<dbReference type="AlphaFoldDB" id="A0A1D6Q0H6"/>
<gene>
    <name evidence="1" type="ORF">ZEAMMB73_Zm00001d050233</name>
</gene>
<dbReference type="InParanoid" id="A0A1D6Q0H6"/>
<protein>
    <submittedName>
        <fullName evidence="1">Uncharacterized protein</fullName>
    </submittedName>
</protein>
<sequence length="108" mass="11193">MATETRRQPESTVADLGGCAENDGERGQSDSGRGRGNWSASRVADVGAELTVAEGMAGLQRRRRNKLGRRRFNGSGALACAQREGGGRGVCRCANEGGGEGVRGSGLK</sequence>
<evidence type="ECO:0000313" key="1">
    <source>
        <dbReference type="EMBL" id="AQK52151.1"/>
    </source>
</evidence>
<proteinExistence type="predicted"/>